<reference evidence="16" key="1">
    <citation type="journal article" date="2014" name="Genome Announc.">
        <title>De novo whole-genome sequence and genome annotation of Lichtheimia ramosa.</title>
        <authorList>
            <person name="Linde J."/>
            <person name="Schwartze V."/>
            <person name="Binder U."/>
            <person name="Lass-Florl C."/>
            <person name="Voigt K."/>
            <person name="Horn F."/>
        </authorList>
    </citation>
    <scope>NUCLEOTIDE SEQUENCE</scope>
    <source>
        <strain evidence="16">JMRC FSU:6197</strain>
    </source>
</reference>
<evidence type="ECO:0000256" key="15">
    <source>
        <dbReference type="SAM" id="SignalP"/>
    </source>
</evidence>
<keyword evidence="6 14" id="KW-0328">Glycosyltransferase</keyword>
<organism evidence="16">
    <name type="scientific">Lichtheimia ramosa</name>
    <dbReference type="NCBI Taxonomy" id="688394"/>
    <lineage>
        <taxon>Eukaryota</taxon>
        <taxon>Fungi</taxon>
        <taxon>Fungi incertae sedis</taxon>
        <taxon>Mucoromycota</taxon>
        <taxon>Mucoromycotina</taxon>
        <taxon>Mucoromycetes</taxon>
        <taxon>Mucorales</taxon>
        <taxon>Lichtheimiaceae</taxon>
        <taxon>Lichtheimia</taxon>
    </lineage>
</organism>
<gene>
    <name evidence="16" type="ORF">LRAMOSA03746</name>
</gene>
<accession>A0A077WWV8</accession>
<evidence type="ECO:0000256" key="11">
    <source>
        <dbReference type="ARBA" id="ARBA00023136"/>
    </source>
</evidence>
<feature type="transmembrane region" description="Helical" evidence="14">
    <location>
        <begin position="168"/>
        <end position="187"/>
    </location>
</feature>
<dbReference type="GO" id="GO:0006488">
    <property type="term" value="P:dolichol-linked oligosaccharide biosynthetic process"/>
    <property type="evidence" value="ECO:0007669"/>
    <property type="project" value="UniProtKB-UniRule"/>
</dbReference>
<evidence type="ECO:0000256" key="9">
    <source>
        <dbReference type="ARBA" id="ARBA00022824"/>
    </source>
</evidence>
<comment type="catalytic activity">
    <reaction evidence="13">
        <text>an alpha-D-Glc-(1-&gt;3)-alpha-D-Glc-(1-&gt;3)-alpha-D-Man-(1-&gt;2)-alpha-D-Man-(1-&gt;2)-alpha-D-Man-(1-&gt;3)-[alpha-D-Man-(1-&gt;2)-alpha-D-Man-(1-&gt;3)-[alpha-D-Man-(1-&gt;2)-alpha-D-Man-(1-&gt;6)]-alpha-D-Man-(1-&gt;6)]-beta-D-Man-(1-&gt;4)-beta-D-GlcNAc-(1-&gt;4)-alpha-D-GlcNAc-diphospho-di-trans,poly-cis-dolichol + a di-trans,poly-cis-dolichyl beta-D-glucosyl phosphate = a alpha-D-Glc-(1-&gt;2)-alpha-D-Glc-(1-&gt;3)-alpha-D-Glc-(1-&gt;3)-alpha-D-Man-(1-&gt;2)-alpha-D-Man-(1-&gt;2)-alpha-D-Man-(1-&gt;3)-[alpha-D-Man-(1-&gt;2)-alpha-D-Man-(1-&gt;3)-[alpha-D-Man-(1-&gt;2)-alpha-D-Man-(1-&gt;6)]-alpha-D-Man-(1-&gt;6)]-beta-D-Man-(1-&gt;4)-beta-D-GlcNAc-(1-&gt;4)-alpha-D-GlcNAc-diphospho-di-trans,poly-cis-dolichol + a di-trans,poly-cis-dolichyl phosphate + H(+)</text>
        <dbReference type="Rhea" id="RHEA:29543"/>
        <dbReference type="Rhea" id="RHEA-COMP:19498"/>
        <dbReference type="Rhea" id="RHEA-COMP:19502"/>
        <dbReference type="Rhea" id="RHEA-COMP:19512"/>
        <dbReference type="Rhea" id="RHEA-COMP:19522"/>
        <dbReference type="ChEBI" id="CHEBI:15378"/>
        <dbReference type="ChEBI" id="CHEBI:57525"/>
        <dbReference type="ChEBI" id="CHEBI:57683"/>
        <dbReference type="ChEBI" id="CHEBI:132522"/>
        <dbReference type="ChEBI" id="CHEBI:132523"/>
        <dbReference type="EC" id="2.4.1.256"/>
    </reaction>
    <physiologicalReaction direction="left-to-right" evidence="13">
        <dbReference type="Rhea" id="RHEA:29544"/>
    </physiologicalReaction>
</comment>
<feature type="signal peptide" evidence="15">
    <location>
        <begin position="1"/>
        <end position="20"/>
    </location>
</feature>
<keyword evidence="9" id="KW-0256">Endoplasmic reticulum</keyword>
<feature type="transmembrane region" description="Helical" evidence="14">
    <location>
        <begin position="306"/>
        <end position="324"/>
    </location>
</feature>
<evidence type="ECO:0000256" key="8">
    <source>
        <dbReference type="ARBA" id="ARBA00022692"/>
    </source>
</evidence>
<evidence type="ECO:0000256" key="4">
    <source>
        <dbReference type="ARBA" id="ARBA00011967"/>
    </source>
</evidence>
<comment type="subcellular location">
    <subcellularLocation>
        <location evidence="1">Endoplasmic reticulum membrane</location>
        <topology evidence="1">Multi-pass membrane protein</topology>
    </subcellularLocation>
</comment>
<evidence type="ECO:0000313" key="16">
    <source>
        <dbReference type="EMBL" id="CDS11483.1"/>
    </source>
</evidence>
<evidence type="ECO:0000256" key="3">
    <source>
        <dbReference type="ARBA" id="ARBA00010600"/>
    </source>
</evidence>
<evidence type="ECO:0000256" key="7">
    <source>
        <dbReference type="ARBA" id="ARBA00022679"/>
    </source>
</evidence>
<dbReference type="Pfam" id="PF04922">
    <property type="entry name" value="DIE2_ALG10"/>
    <property type="match status" value="1"/>
</dbReference>
<dbReference type="EMBL" id="LK023346">
    <property type="protein sequence ID" value="CDS11483.1"/>
    <property type="molecule type" value="Genomic_DNA"/>
</dbReference>
<evidence type="ECO:0000256" key="10">
    <source>
        <dbReference type="ARBA" id="ARBA00022989"/>
    </source>
</evidence>
<comment type="pathway">
    <text evidence="2">Protein modification; protein glycosylation.</text>
</comment>
<keyword evidence="8 14" id="KW-0812">Transmembrane</keyword>
<keyword evidence="15" id="KW-0732">Signal</keyword>
<feature type="transmembrane region" description="Helical" evidence="14">
    <location>
        <begin position="379"/>
        <end position="397"/>
    </location>
</feature>
<evidence type="ECO:0000256" key="6">
    <source>
        <dbReference type="ARBA" id="ARBA00022676"/>
    </source>
</evidence>
<evidence type="ECO:0000256" key="14">
    <source>
        <dbReference type="PIRNR" id="PIRNR028810"/>
    </source>
</evidence>
<dbReference type="PIRSF" id="PIRSF028810">
    <property type="entry name" value="Alpha1_2_glucosyltferase_Alg10"/>
    <property type="match status" value="1"/>
</dbReference>
<keyword evidence="11 14" id="KW-0472">Membrane</keyword>
<feature type="transmembrane region" description="Helical" evidence="14">
    <location>
        <begin position="84"/>
        <end position="102"/>
    </location>
</feature>
<keyword evidence="7" id="KW-0808">Transferase</keyword>
<comment type="similarity">
    <text evidence="3 14">Belongs to the ALG10 glucosyltransferase family.</text>
</comment>
<proteinExistence type="inferred from homology"/>
<feature type="chain" id="PRO_5001726502" description="Dol-P-Glc:Glc(2)Man(9)GlcNAc(2)-PP-Dol alpha-1,2-glucosyltransferase" evidence="15">
    <location>
        <begin position="21"/>
        <end position="463"/>
    </location>
</feature>
<evidence type="ECO:0000256" key="5">
    <source>
        <dbReference type="ARBA" id="ARBA00018512"/>
    </source>
</evidence>
<dbReference type="AlphaFoldDB" id="A0A077WWV8"/>
<keyword evidence="10 14" id="KW-1133">Transmembrane helix</keyword>
<feature type="transmembrane region" description="Helical" evidence="14">
    <location>
        <begin position="122"/>
        <end position="147"/>
    </location>
</feature>
<dbReference type="GO" id="GO:0005789">
    <property type="term" value="C:endoplasmic reticulum membrane"/>
    <property type="evidence" value="ECO:0007669"/>
    <property type="project" value="UniProtKB-SubCell"/>
</dbReference>
<sequence length="463" mass="53558">MATLAVHCALLAATANLVNTHIPQSYMDEIFHIPQAQRYCSNDFTTWDPKLTTPPGLYLISRALGSLFGNDLCNNIQALRATNLLFSVGMYLVIRRIISLLHPSTNTLSRDLFALALTWFPVLMFFNFVYYTDAGSTFFVLLCYMLVKQKQYTLAGLSGMISLTFRQTNIIWVAVFMALAIIDIVALNDPLLDTIQSFGKLFFGEGGYKLTYLVLSGTTMNVIQQLVIKTCYRLPEIVKRLFFFCLALVGFMAFLIWNQGIVLGDRANHVAGLHFPQLFYFSSFLSFFASPWILTSGAIKTFMQPNLARCLLCMGAACIMLYLIRHYTYEHPFLLSDNRHYTFYIWRKIYRRHWSVRFLAVPLYIISGWFNLHAIARRTTLLVVMGYLAGIVATLVPSPLLEFRYFIIPFLFYCLQLGPPQQQWRTWIALLVYAILHLVTIYLFVYRPFVWQHEPDQIQRFMW</sequence>
<evidence type="ECO:0000256" key="1">
    <source>
        <dbReference type="ARBA" id="ARBA00004477"/>
    </source>
</evidence>
<dbReference type="PANTHER" id="PTHR12989">
    <property type="entry name" value="ALPHA-1,2-GLUCOSYLTRANSFERASE ALG10"/>
    <property type="match status" value="1"/>
</dbReference>
<dbReference type="PANTHER" id="PTHR12989:SF10">
    <property type="entry name" value="DOL-P-GLC:GLC(2)MAN(9)GLCNAC(2)-PP-DOL ALPHA-1,2-GLUCOSYLTRANSFERASE-RELATED"/>
    <property type="match status" value="1"/>
</dbReference>
<dbReference type="InterPro" id="IPR016900">
    <property type="entry name" value="Alg10"/>
</dbReference>
<name>A0A077WWV8_9FUNG</name>
<evidence type="ECO:0000256" key="12">
    <source>
        <dbReference type="ARBA" id="ARBA00044727"/>
    </source>
</evidence>
<protein>
    <recommendedName>
        <fullName evidence="5 14">Dol-P-Glc:Glc(2)Man(9)GlcNAc(2)-PP-Dol alpha-1,2-glucosyltransferase</fullName>
        <ecNumber evidence="4 14">2.4.1.256</ecNumber>
    </recommendedName>
</protein>
<comment type="caution">
    <text evidence="14">Lacks conserved residue(s) required for the propagation of feature annotation.</text>
</comment>
<feature type="transmembrane region" description="Helical" evidence="14">
    <location>
        <begin position="354"/>
        <end position="372"/>
    </location>
</feature>
<evidence type="ECO:0000256" key="2">
    <source>
        <dbReference type="ARBA" id="ARBA00004922"/>
    </source>
</evidence>
<feature type="transmembrane region" description="Helical" evidence="14">
    <location>
        <begin position="277"/>
        <end position="294"/>
    </location>
</feature>
<feature type="transmembrane region" description="Helical" evidence="14">
    <location>
        <begin position="207"/>
        <end position="228"/>
    </location>
</feature>
<dbReference type="GO" id="GO:0106073">
    <property type="term" value="F:dolichyl pyrophosphate Glc2Man9GlcNAc2 alpha-1,2-glucosyltransferase activity"/>
    <property type="evidence" value="ECO:0007669"/>
    <property type="project" value="UniProtKB-UniRule"/>
</dbReference>
<comment type="function">
    <text evidence="12">Dol-P-Glc:Glc(2)Man(9)GlcNAc(2)-PP-Dol alpha-1,2-glucosyltransferase that operates in the biosynthetic pathway of dolichol-linked oligosaccharides, the glycan precursors employed in protein asparagine (N)-glycosylation. The assembly of dolichol-linked oligosaccharides begins on the cytosolic side of the endoplasmic reticulum membrane and finishes in its lumen. The sequential addition of sugars to dolichol pyrophosphate produces dolichol-linked oligosaccharides containing fourteen sugars, including two GlcNAcs, nine mannoses and three glucoses. Once assembled, the oligosaccharide is transferred from the lipid to nascent proteins by oligosaccharyltransferases. In the lumen of the endoplasmic reticulum, adds the third and last glucose residue from dolichyl phosphate glucose (Dol-P-Glc) onto the lipid-linked oligosaccharide intermediate Glc(2)Man(9)GlcNAc(2)-PP-Dol to produce Glc(3)Man(9)GlcNAc(2)-PP-Dol.</text>
</comment>
<dbReference type="EC" id="2.4.1.256" evidence="4 14"/>
<dbReference type="OrthoDB" id="4769at2759"/>
<feature type="transmembrane region" description="Helical" evidence="14">
    <location>
        <begin position="426"/>
        <end position="445"/>
    </location>
</feature>
<feature type="transmembrane region" description="Helical" evidence="14">
    <location>
        <begin position="240"/>
        <end position="257"/>
    </location>
</feature>
<evidence type="ECO:0000256" key="13">
    <source>
        <dbReference type="ARBA" id="ARBA00048064"/>
    </source>
</evidence>